<gene>
    <name evidence="5" type="ORF">AZE42_07272</name>
</gene>
<dbReference type="InterPro" id="IPR000560">
    <property type="entry name" value="His_Pase_clade-2"/>
</dbReference>
<comment type="caution">
    <text evidence="5">The sequence shown here is derived from an EMBL/GenBank/DDBJ whole genome shotgun (WGS) entry which is preliminary data.</text>
</comment>
<evidence type="ECO:0000256" key="1">
    <source>
        <dbReference type="ARBA" id="ARBA00022801"/>
    </source>
</evidence>
<dbReference type="InterPro" id="IPR016274">
    <property type="entry name" value="Histidine_acid_Pase_euk"/>
</dbReference>
<evidence type="ECO:0000313" key="6">
    <source>
        <dbReference type="Proteomes" id="UP000183567"/>
    </source>
</evidence>
<dbReference type="InterPro" id="IPR029033">
    <property type="entry name" value="His_PPase_superfam"/>
</dbReference>
<dbReference type="EMBL" id="LVVM01005378">
    <property type="protein sequence ID" value="OJA10742.1"/>
    <property type="molecule type" value="Genomic_DNA"/>
</dbReference>
<keyword evidence="1" id="KW-0378">Hydrolase</keyword>
<dbReference type="PROSITE" id="PS00778">
    <property type="entry name" value="HIS_ACID_PHOSPHAT_2"/>
    <property type="match status" value="1"/>
</dbReference>
<proteinExistence type="predicted"/>
<dbReference type="Proteomes" id="UP000183567">
    <property type="component" value="Unassembled WGS sequence"/>
</dbReference>
<evidence type="ECO:0000256" key="2">
    <source>
        <dbReference type="ARBA" id="ARBA00023180"/>
    </source>
</evidence>
<sequence>MYIQSLLNWLPLASLAFNPYKHEDPLKKLGNLTPYHVAPAFLVEAELPDDCSVDRVMLMHRHGSRGPAFADEERVINSLVNTLEDGRDAIQNAHLPENLRFLKNGYDFRMEAQSLTMIGRQQLFNHGVEFGLKYPNFTTDTLLSSDTQRVIDSIQGYARSSLLDYSLEILSWLRLAVPAEWSSTYLPPITYRLNRLLPGVGLNDTDTHGALYACAYDLAAGKESPWCNVFYAHELAAFEYEIDLLLDTSIGYLTYNNAGRILGSVFVNKLIERFSNASEKAQSLYLEFGHDTTIMAIMAAMDLNRDDPPLSPHGPPLRRKFRTSYQVPFAANMIWERLACKESFNDPQIRLVLNEETYPLLSCAKTMQDRKYGTCSLEAFTRVNEFSTSISFGDDTWEAVCSAHSEDLHVYSAGAFGTGSRIVYAYASQALPNLASMEPPTFI</sequence>
<dbReference type="PANTHER" id="PTHR20963">
    <property type="entry name" value="MULTIPLE INOSITOL POLYPHOSPHATE PHOSPHATASE-RELATED"/>
    <property type="match status" value="1"/>
</dbReference>
<dbReference type="PANTHER" id="PTHR20963:SF42">
    <property type="entry name" value="PHOSPHOGLYCERATE MUTASE-LIKE PROTEIN"/>
    <property type="match status" value="1"/>
</dbReference>
<dbReference type="GO" id="GO:0003993">
    <property type="term" value="F:acid phosphatase activity"/>
    <property type="evidence" value="ECO:0007669"/>
    <property type="project" value="TreeGrafter"/>
</dbReference>
<dbReference type="Gene3D" id="3.40.50.1240">
    <property type="entry name" value="Phosphoglycerate mutase-like"/>
    <property type="match status" value="2"/>
</dbReference>
<keyword evidence="6" id="KW-1185">Reference proteome</keyword>
<dbReference type="InterPro" id="IPR033379">
    <property type="entry name" value="Acid_Pase_AS"/>
</dbReference>
<organism evidence="5 6">
    <name type="scientific">Rhizopogon vesiculosus</name>
    <dbReference type="NCBI Taxonomy" id="180088"/>
    <lineage>
        <taxon>Eukaryota</taxon>
        <taxon>Fungi</taxon>
        <taxon>Dikarya</taxon>
        <taxon>Basidiomycota</taxon>
        <taxon>Agaricomycotina</taxon>
        <taxon>Agaricomycetes</taxon>
        <taxon>Agaricomycetidae</taxon>
        <taxon>Boletales</taxon>
        <taxon>Suillineae</taxon>
        <taxon>Rhizopogonaceae</taxon>
        <taxon>Rhizopogon</taxon>
    </lineage>
</organism>
<dbReference type="PROSITE" id="PS00616">
    <property type="entry name" value="HIS_ACID_PHOSPHAT_1"/>
    <property type="match status" value="1"/>
</dbReference>
<evidence type="ECO:0008006" key="7">
    <source>
        <dbReference type="Google" id="ProtNLM"/>
    </source>
</evidence>
<dbReference type="Pfam" id="PF00328">
    <property type="entry name" value="His_Phos_2"/>
    <property type="match status" value="2"/>
</dbReference>
<name>A0A1J8PNN2_9AGAM</name>
<keyword evidence="4" id="KW-1015">Disulfide bond</keyword>
<dbReference type="OrthoDB" id="6509975at2759"/>
<feature type="active site" description="Nucleophile" evidence="3">
    <location>
        <position position="62"/>
    </location>
</feature>
<keyword evidence="2" id="KW-0325">Glycoprotein</keyword>
<reference evidence="5 6" key="1">
    <citation type="submission" date="2016-03" db="EMBL/GenBank/DDBJ databases">
        <title>Comparative genomics of the ectomycorrhizal sister species Rhizopogon vinicolor and Rhizopogon vesiculosus (Basidiomycota: Boletales) reveals a divergence of the mating type B locus.</title>
        <authorList>
            <person name="Mujic A.B."/>
            <person name="Kuo A."/>
            <person name="Tritt A."/>
            <person name="Lipzen A."/>
            <person name="Chen C."/>
            <person name="Johnson J."/>
            <person name="Sharma A."/>
            <person name="Barry K."/>
            <person name="Grigoriev I.V."/>
            <person name="Spatafora J.W."/>
        </authorList>
    </citation>
    <scope>NUCLEOTIDE SEQUENCE [LARGE SCALE GENOMIC DNA]</scope>
    <source>
        <strain evidence="5 6">AM-OR11-056</strain>
    </source>
</reference>
<dbReference type="SUPFAM" id="SSF53254">
    <property type="entry name" value="Phosphoglycerate mutase-like"/>
    <property type="match status" value="1"/>
</dbReference>
<feature type="disulfide bond" evidence="4">
    <location>
        <begin position="214"/>
        <end position="227"/>
    </location>
</feature>
<dbReference type="PIRSF" id="PIRSF000894">
    <property type="entry name" value="Acid_phosphatase"/>
    <property type="match status" value="1"/>
</dbReference>
<feature type="active site" description="Proton donor" evidence="3">
    <location>
        <position position="291"/>
    </location>
</feature>
<accession>A0A1J8PNN2</accession>
<feature type="disulfide bond" evidence="4">
    <location>
        <begin position="363"/>
        <end position="375"/>
    </location>
</feature>
<dbReference type="CDD" id="cd07061">
    <property type="entry name" value="HP_HAP_like"/>
    <property type="match status" value="1"/>
</dbReference>
<evidence type="ECO:0000313" key="5">
    <source>
        <dbReference type="EMBL" id="OJA10742.1"/>
    </source>
</evidence>
<dbReference type="STRING" id="180088.A0A1J8PNN2"/>
<evidence type="ECO:0000256" key="4">
    <source>
        <dbReference type="PIRSR" id="PIRSR000894-2"/>
    </source>
</evidence>
<feature type="disulfide bond" evidence="4">
    <location>
        <begin position="51"/>
        <end position="340"/>
    </location>
</feature>
<protein>
    <recommendedName>
        <fullName evidence="7">3-phytase</fullName>
    </recommendedName>
</protein>
<dbReference type="AlphaFoldDB" id="A0A1J8PNN2"/>
<evidence type="ECO:0000256" key="3">
    <source>
        <dbReference type="PIRSR" id="PIRSR000894-1"/>
    </source>
</evidence>